<reference evidence="1" key="1">
    <citation type="journal article" date="2021" name="Proc. Natl. Acad. Sci. U.S.A.">
        <title>A Catalog of Tens of Thousands of Viruses from Human Metagenomes Reveals Hidden Associations with Chronic Diseases.</title>
        <authorList>
            <person name="Tisza M.J."/>
            <person name="Buck C.B."/>
        </authorList>
    </citation>
    <scope>NUCLEOTIDE SEQUENCE</scope>
    <source>
        <strain evidence="1">Cthh925</strain>
    </source>
</reference>
<organism evidence="1">
    <name type="scientific">Siphoviridae sp. cthh925</name>
    <dbReference type="NCBI Taxonomy" id="2826425"/>
    <lineage>
        <taxon>Viruses</taxon>
        <taxon>Duplodnaviria</taxon>
        <taxon>Heunggongvirae</taxon>
        <taxon>Uroviricota</taxon>
        <taxon>Caudoviricetes</taxon>
    </lineage>
</organism>
<name>A0A8S5NP04_9CAUD</name>
<protein>
    <submittedName>
        <fullName evidence="1">TFIIB zinc-binding</fullName>
    </submittedName>
</protein>
<evidence type="ECO:0000313" key="1">
    <source>
        <dbReference type="EMBL" id="DAD95779.1"/>
    </source>
</evidence>
<sequence>MKNKCDKCNSTKLFVEIQGTRRGLYCGECGKWLKWITKQELQVAKFNGVKIIGG</sequence>
<accession>A0A8S5NP04</accession>
<proteinExistence type="predicted"/>
<dbReference type="EMBL" id="BK015200">
    <property type="protein sequence ID" value="DAD95779.1"/>
    <property type="molecule type" value="Genomic_DNA"/>
</dbReference>